<evidence type="ECO:0000256" key="8">
    <source>
        <dbReference type="ARBA" id="ARBA00023160"/>
    </source>
</evidence>
<dbReference type="NCBIfam" id="TIGR00747">
    <property type="entry name" value="fabH"/>
    <property type="match status" value="1"/>
</dbReference>
<dbReference type="OrthoDB" id="9815506at2"/>
<dbReference type="Pfam" id="PF08545">
    <property type="entry name" value="ACP_syn_III"/>
    <property type="match status" value="1"/>
</dbReference>
<evidence type="ECO:0000256" key="7">
    <source>
        <dbReference type="ARBA" id="ARBA00023098"/>
    </source>
</evidence>
<dbReference type="SUPFAM" id="SSF53901">
    <property type="entry name" value="Thiolase-like"/>
    <property type="match status" value="1"/>
</dbReference>
<feature type="region of interest" description="Disordered" evidence="10">
    <location>
        <begin position="1"/>
        <end position="23"/>
    </location>
</feature>
<keyword evidence="5" id="KW-0808">Transferase</keyword>
<comment type="similarity">
    <text evidence="2">Belongs to the thiolase-like superfamily. FabH family.</text>
</comment>
<dbReference type="NCBIfam" id="NF006829">
    <property type="entry name" value="PRK09352.1"/>
    <property type="match status" value="1"/>
</dbReference>
<evidence type="ECO:0000256" key="3">
    <source>
        <dbReference type="ARBA" id="ARBA00022490"/>
    </source>
</evidence>
<dbReference type="InterPro" id="IPR004655">
    <property type="entry name" value="FabH"/>
</dbReference>
<feature type="domain" description="Beta-ketoacyl-[acyl-carrier-protein] synthase III C-terminal" evidence="11">
    <location>
        <begin position="252"/>
        <end position="341"/>
    </location>
</feature>
<evidence type="ECO:0000313" key="13">
    <source>
        <dbReference type="EMBL" id="TQL62701.1"/>
    </source>
</evidence>
<dbReference type="CDD" id="cd00830">
    <property type="entry name" value="KAS_III"/>
    <property type="match status" value="1"/>
</dbReference>
<name>A0A542ZQS0_9ACTN</name>
<evidence type="ECO:0000259" key="11">
    <source>
        <dbReference type="Pfam" id="PF08541"/>
    </source>
</evidence>
<feature type="domain" description="Beta-ketoacyl-[acyl-carrier-protein] synthase III N-terminal" evidence="12">
    <location>
        <begin position="133"/>
        <end position="210"/>
    </location>
</feature>
<comment type="pathway">
    <text evidence="1">Lipid metabolism.</text>
</comment>
<evidence type="ECO:0000256" key="1">
    <source>
        <dbReference type="ARBA" id="ARBA00005189"/>
    </source>
</evidence>
<gene>
    <name evidence="13" type="ORF">FB460_0487</name>
</gene>
<comment type="caution">
    <text evidence="13">The sequence shown here is derived from an EMBL/GenBank/DDBJ whole genome shotgun (WGS) entry which is preliminary data.</text>
</comment>
<keyword evidence="14" id="KW-1185">Reference proteome</keyword>
<protein>
    <submittedName>
        <fullName evidence="13">3-oxoacyl-[acyl-carrier-protein] synthase-3</fullName>
    </submittedName>
</protein>
<dbReference type="Pfam" id="PF08541">
    <property type="entry name" value="ACP_syn_III_C"/>
    <property type="match status" value="1"/>
</dbReference>
<keyword evidence="7" id="KW-0443">Lipid metabolism</keyword>
<feature type="compositionally biased region" description="Polar residues" evidence="10">
    <location>
        <begin position="1"/>
        <end position="11"/>
    </location>
</feature>
<dbReference type="Gene3D" id="3.40.47.10">
    <property type="match status" value="2"/>
</dbReference>
<dbReference type="GO" id="GO:0004315">
    <property type="term" value="F:3-oxoacyl-[acyl-carrier-protein] synthase activity"/>
    <property type="evidence" value="ECO:0007669"/>
    <property type="project" value="InterPro"/>
</dbReference>
<dbReference type="InterPro" id="IPR013751">
    <property type="entry name" value="ACP_syn_III_N"/>
</dbReference>
<reference evidence="13 14" key="1">
    <citation type="submission" date="2019-06" db="EMBL/GenBank/DDBJ databases">
        <title>Sequencing the genomes of 1000 actinobacteria strains.</title>
        <authorList>
            <person name="Klenk H.-P."/>
        </authorList>
    </citation>
    <scope>NUCLEOTIDE SEQUENCE [LARGE SCALE GENOMIC DNA]</scope>
    <source>
        <strain evidence="13 14">DSM 8251</strain>
    </source>
</reference>
<accession>A0A542ZQS0</accession>
<evidence type="ECO:0000256" key="9">
    <source>
        <dbReference type="ARBA" id="ARBA00023315"/>
    </source>
</evidence>
<keyword evidence="8" id="KW-0275">Fatty acid biosynthesis</keyword>
<sequence>MTSPNAPTATSRTHRAPRVALKGSTGSPFARVLGFGSYRPRRRVDNEEMCRIIDSTPEWIEQRSGIIERRWASDDETLLHMCTEAGKMAMERAGITGDQVGAVILATVTWPVRTPAGGPQVAAALGANGAPAYDQSAGCAGFCYGLTQAEGLVRSGAAEYVVVIGADRLTDITDFQDRSSAFLLADGAGAAVVGPSDTPGMGPAVWGSDGEASGVMGMTPTADGSELKFHMQGRDVFKWACTYVARQSAEMLEKAGIGPEDLDVFIPHQANNRIIDAMMRTLRLPEHITVARDIKYQGNTSSASVPLAIERLYDDNLVESGQTALIMGFGAGLCYAGQVIQLP</sequence>
<evidence type="ECO:0000256" key="6">
    <source>
        <dbReference type="ARBA" id="ARBA00022832"/>
    </source>
</evidence>
<dbReference type="PANTHER" id="PTHR34069:SF2">
    <property type="entry name" value="BETA-KETOACYL-[ACYL-CARRIER-PROTEIN] SYNTHASE III"/>
    <property type="match status" value="1"/>
</dbReference>
<keyword evidence="6" id="KW-0276">Fatty acid metabolism</keyword>
<dbReference type="RefSeq" id="WP_142092510.1">
    <property type="nucleotide sequence ID" value="NZ_BAAAMD010000001.1"/>
</dbReference>
<dbReference type="EMBL" id="VFOR01000001">
    <property type="protein sequence ID" value="TQL62701.1"/>
    <property type="molecule type" value="Genomic_DNA"/>
</dbReference>
<evidence type="ECO:0000256" key="10">
    <source>
        <dbReference type="SAM" id="MobiDB-lite"/>
    </source>
</evidence>
<organism evidence="13 14">
    <name type="scientific">Propioniferax innocua</name>
    <dbReference type="NCBI Taxonomy" id="1753"/>
    <lineage>
        <taxon>Bacteria</taxon>
        <taxon>Bacillati</taxon>
        <taxon>Actinomycetota</taxon>
        <taxon>Actinomycetes</taxon>
        <taxon>Propionibacteriales</taxon>
        <taxon>Propionibacteriaceae</taxon>
        <taxon>Propioniferax</taxon>
    </lineage>
</organism>
<keyword evidence="9" id="KW-0012">Acyltransferase</keyword>
<evidence type="ECO:0000256" key="4">
    <source>
        <dbReference type="ARBA" id="ARBA00022516"/>
    </source>
</evidence>
<dbReference type="AlphaFoldDB" id="A0A542ZQS0"/>
<dbReference type="InterPro" id="IPR016039">
    <property type="entry name" value="Thiolase-like"/>
</dbReference>
<evidence type="ECO:0000256" key="5">
    <source>
        <dbReference type="ARBA" id="ARBA00022679"/>
    </source>
</evidence>
<dbReference type="Proteomes" id="UP000316196">
    <property type="component" value="Unassembled WGS sequence"/>
</dbReference>
<evidence type="ECO:0000313" key="14">
    <source>
        <dbReference type="Proteomes" id="UP000316196"/>
    </source>
</evidence>
<dbReference type="InterPro" id="IPR013747">
    <property type="entry name" value="ACP_syn_III_C"/>
</dbReference>
<evidence type="ECO:0000259" key="12">
    <source>
        <dbReference type="Pfam" id="PF08545"/>
    </source>
</evidence>
<dbReference type="GO" id="GO:0006633">
    <property type="term" value="P:fatty acid biosynthetic process"/>
    <property type="evidence" value="ECO:0007669"/>
    <property type="project" value="UniProtKB-KW"/>
</dbReference>
<dbReference type="GO" id="GO:0044550">
    <property type="term" value="P:secondary metabolite biosynthetic process"/>
    <property type="evidence" value="ECO:0007669"/>
    <property type="project" value="TreeGrafter"/>
</dbReference>
<proteinExistence type="inferred from homology"/>
<dbReference type="PANTHER" id="PTHR34069">
    <property type="entry name" value="3-OXOACYL-[ACYL-CARRIER-PROTEIN] SYNTHASE 3"/>
    <property type="match status" value="1"/>
</dbReference>
<keyword evidence="3" id="KW-0963">Cytoplasm</keyword>
<evidence type="ECO:0000256" key="2">
    <source>
        <dbReference type="ARBA" id="ARBA00008642"/>
    </source>
</evidence>
<keyword evidence="4" id="KW-0444">Lipid biosynthesis</keyword>